<protein>
    <submittedName>
        <fullName evidence="2">Nuclease-related domain-containing protein</fullName>
    </submittedName>
</protein>
<keyword evidence="3" id="KW-1185">Reference proteome</keyword>
<dbReference type="Proteomes" id="UP001500840">
    <property type="component" value="Unassembled WGS sequence"/>
</dbReference>
<organism evidence="2 3">
    <name type="scientific">Novipirellula rosea</name>
    <dbReference type="NCBI Taxonomy" id="1031540"/>
    <lineage>
        <taxon>Bacteria</taxon>
        <taxon>Pseudomonadati</taxon>
        <taxon>Planctomycetota</taxon>
        <taxon>Planctomycetia</taxon>
        <taxon>Pirellulales</taxon>
        <taxon>Pirellulaceae</taxon>
        <taxon>Novipirellula</taxon>
    </lineage>
</organism>
<reference evidence="3" key="1">
    <citation type="journal article" date="2019" name="Int. J. Syst. Evol. Microbiol.">
        <title>The Global Catalogue of Microorganisms (GCM) 10K type strain sequencing project: providing services to taxonomists for standard genome sequencing and annotation.</title>
        <authorList>
            <consortium name="The Broad Institute Genomics Platform"/>
            <consortium name="The Broad Institute Genome Sequencing Center for Infectious Disease"/>
            <person name="Wu L."/>
            <person name="Ma J."/>
        </authorList>
    </citation>
    <scope>NUCLEOTIDE SEQUENCE [LARGE SCALE GENOMIC DNA]</scope>
    <source>
        <strain evidence="3">JCM 17759</strain>
    </source>
</reference>
<gene>
    <name evidence="2" type="ORF">GCM10023156_25750</name>
</gene>
<dbReference type="PROSITE" id="PS50965">
    <property type="entry name" value="NERD"/>
    <property type="match status" value="1"/>
</dbReference>
<dbReference type="RefSeq" id="WP_345322564.1">
    <property type="nucleotide sequence ID" value="NZ_BAABGA010000032.1"/>
</dbReference>
<dbReference type="EMBL" id="BAABGA010000032">
    <property type="protein sequence ID" value="GAA4454005.1"/>
    <property type="molecule type" value="Genomic_DNA"/>
</dbReference>
<sequence>MIVKEKESVRPTDPMGNAGYEAEKQMAFFLRRAFAESSDVLVFNDVAYERNGEGAQIDHLVMHRFGFVIVESKSVTGTVEVNEHHEFVRTSGGRRMGMRSPIEQGRLQAQLLQNLLNDAKESLRPKKLFGKVQPYFGDERFTVFVAISDQGVIERNGANPPELMKAERVVKEIVEKTNRYQQTQGVKGLVNFLAAGKEKTKELEEHQVAAFTDHEMEAIKEFLKSQCRGGAAVKPAKPNVVSKQVAAVNEVAVAKESSATAPFAVKCDDCETTDVEILYGRYGYYLRCRACEATKTVPQKCEVCSSKAKLRKNANCFYRDCQVCAAPVLLHTNPANAASS</sequence>
<evidence type="ECO:0000259" key="1">
    <source>
        <dbReference type="PROSITE" id="PS50965"/>
    </source>
</evidence>
<comment type="caution">
    <text evidence="2">The sequence shown here is derived from an EMBL/GenBank/DDBJ whole genome shotgun (WGS) entry which is preliminary data.</text>
</comment>
<feature type="domain" description="NERD" evidence="1">
    <location>
        <begin position="18"/>
        <end position="135"/>
    </location>
</feature>
<evidence type="ECO:0000313" key="3">
    <source>
        <dbReference type="Proteomes" id="UP001500840"/>
    </source>
</evidence>
<proteinExistence type="predicted"/>
<dbReference type="InterPro" id="IPR011528">
    <property type="entry name" value="NERD"/>
</dbReference>
<name>A0ABP8MS83_9BACT</name>
<accession>A0ABP8MS83</accession>
<evidence type="ECO:0000313" key="2">
    <source>
        <dbReference type="EMBL" id="GAA4454005.1"/>
    </source>
</evidence>
<dbReference type="Pfam" id="PF08378">
    <property type="entry name" value="NERD"/>
    <property type="match status" value="1"/>
</dbReference>